<dbReference type="InterPro" id="IPR021858">
    <property type="entry name" value="Fun_TF"/>
</dbReference>
<keyword evidence="1" id="KW-0539">Nucleus</keyword>
<gene>
    <name evidence="2" type="ORF">G7Z17_g803</name>
</gene>
<name>A0A9P5LD13_9HYPO</name>
<organism evidence="2 3">
    <name type="scientific">Cylindrodendrum hubeiense</name>
    <dbReference type="NCBI Taxonomy" id="595255"/>
    <lineage>
        <taxon>Eukaryota</taxon>
        <taxon>Fungi</taxon>
        <taxon>Dikarya</taxon>
        <taxon>Ascomycota</taxon>
        <taxon>Pezizomycotina</taxon>
        <taxon>Sordariomycetes</taxon>
        <taxon>Hypocreomycetidae</taxon>
        <taxon>Hypocreales</taxon>
        <taxon>Nectriaceae</taxon>
        <taxon>Cylindrodendrum</taxon>
    </lineage>
</organism>
<reference evidence="2" key="1">
    <citation type="submission" date="2020-03" db="EMBL/GenBank/DDBJ databases">
        <title>Draft Genome Sequence of Cylindrodendrum hubeiense.</title>
        <authorList>
            <person name="Buettner E."/>
            <person name="Kellner H."/>
        </authorList>
    </citation>
    <scope>NUCLEOTIDE SEQUENCE</scope>
    <source>
        <strain evidence="2">IHI 201604</strain>
    </source>
</reference>
<dbReference type="Pfam" id="PF11951">
    <property type="entry name" value="Fungal_trans_2"/>
    <property type="match status" value="1"/>
</dbReference>
<accession>A0A9P5LD13</accession>
<evidence type="ECO:0000313" key="2">
    <source>
        <dbReference type="EMBL" id="KAF7557265.1"/>
    </source>
</evidence>
<sequence>MTPFFDWLAVIDEENLGETSNNSLNLAHSSAMEVLPDARASDATPPGEGVTMPTTALSNLAGIDPVVLETWTIGERHLLNHFLQSVARSMAMVDDADNPFLSVIVPMAFENDAGVAGPKDAARQHQDHLLGFGSHIAALLIRDHRGVHPLFGIAPTLYECLARTNRLEKRKGMDANPETIRIEAEAIDLALQSWSPPDTNVLVGPEPRAAAFARGQWDSGQLQELIKFWMNFGGGLTEDKAIHGESWFAA</sequence>
<comment type="caution">
    <text evidence="2">The sequence shown here is derived from an EMBL/GenBank/DDBJ whole genome shotgun (WGS) entry which is preliminary data.</text>
</comment>
<evidence type="ECO:0000256" key="1">
    <source>
        <dbReference type="ARBA" id="ARBA00023242"/>
    </source>
</evidence>
<dbReference type="Proteomes" id="UP000722485">
    <property type="component" value="Unassembled WGS sequence"/>
</dbReference>
<dbReference type="EMBL" id="JAANBB010000006">
    <property type="protein sequence ID" value="KAF7557265.1"/>
    <property type="molecule type" value="Genomic_DNA"/>
</dbReference>
<dbReference type="AlphaFoldDB" id="A0A9P5LD13"/>
<evidence type="ECO:0000313" key="3">
    <source>
        <dbReference type="Proteomes" id="UP000722485"/>
    </source>
</evidence>
<proteinExistence type="predicted"/>
<keyword evidence="3" id="KW-1185">Reference proteome</keyword>
<protein>
    <submittedName>
        <fullName evidence="2">Uncharacterized protein</fullName>
    </submittedName>
</protein>
<dbReference type="OrthoDB" id="3509362at2759"/>